<dbReference type="CDD" id="cd04480">
    <property type="entry name" value="RPA1_DBD_A_like"/>
    <property type="match status" value="1"/>
</dbReference>
<evidence type="ECO:0000313" key="3">
    <source>
        <dbReference type="Proteomes" id="UP000289738"/>
    </source>
</evidence>
<dbReference type="Pfam" id="PF02721">
    <property type="entry name" value="DUF223"/>
    <property type="match status" value="1"/>
</dbReference>
<feature type="domain" description="Replication protein A 70 kDa DNA-binding subunit B/D first OB fold" evidence="1">
    <location>
        <begin position="10"/>
        <end position="108"/>
    </location>
</feature>
<dbReference type="EMBL" id="SDMP01000002">
    <property type="protein sequence ID" value="RYR74044.1"/>
    <property type="molecule type" value="Genomic_DNA"/>
</dbReference>
<dbReference type="Gene3D" id="2.40.50.140">
    <property type="entry name" value="Nucleic acid-binding proteins"/>
    <property type="match status" value="2"/>
</dbReference>
<protein>
    <recommendedName>
        <fullName evidence="1">Replication protein A 70 kDa DNA-binding subunit B/D first OB fold domain-containing protein</fullName>
    </recommendedName>
</protein>
<name>A0A445EEU4_ARAHY</name>
<dbReference type="AlphaFoldDB" id="A0A445EEU4"/>
<proteinExistence type="predicted"/>
<dbReference type="Proteomes" id="UP000289738">
    <property type="component" value="Chromosome A02"/>
</dbReference>
<comment type="caution">
    <text evidence="2">The sequence shown here is derived from an EMBL/GenBank/DDBJ whole genome shotgun (WGS) entry which is preliminary data.</text>
</comment>
<dbReference type="InterPro" id="IPR003871">
    <property type="entry name" value="RFA1B/D_OB_1st"/>
</dbReference>
<evidence type="ECO:0000313" key="2">
    <source>
        <dbReference type="EMBL" id="RYR74044.1"/>
    </source>
</evidence>
<evidence type="ECO:0000259" key="1">
    <source>
        <dbReference type="Pfam" id="PF02721"/>
    </source>
</evidence>
<dbReference type="SUPFAM" id="SSF50249">
    <property type="entry name" value="Nucleic acid-binding proteins"/>
    <property type="match status" value="1"/>
</dbReference>
<dbReference type="InterPro" id="IPR012340">
    <property type="entry name" value="NA-bd_OB-fold"/>
</dbReference>
<organism evidence="2 3">
    <name type="scientific">Arachis hypogaea</name>
    <name type="common">Peanut</name>
    <dbReference type="NCBI Taxonomy" id="3818"/>
    <lineage>
        <taxon>Eukaryota</taxon>
        <taxon>Viridiplantae</taxon>
        <taxon>Streptophyta</taxon>
        <taxon>Embryophyta</taxon>
        <taxon>Tracheophyta</taxon>
        <taxon>Spermatophyta</taxon>
        <taxon>Magnoliopsida</taxon>
        <taxon>eudicotyledons</taxon>
        <taxon>Gunneridae</taxon>
        <taxon>Pentapetalae</taxon>
        <taxon>rosids</taxon>
        <taxon>fabids</taxon>
        <taxon>Fabales</taxon>
        <taxon>Fabaceae</taxon>
        <taxon>Papilionoideae</taxon>
        <taxon>50 kb inversion clade</taxon>
        <taxon>dalbergioids sensu lato</taxon>
        <taxon>Dalbergieae</taxon>
        <taxon>Pterocarpus clade</taxon>
        <taxon>Arachis</taxon>
    </lineage>
</organism>
<gene>
    <name evidence="2" type="ORF">Ahy_A02g008640</name>
</gene>
<keyword evidence="3" id="KW-1185">Reference proteome</keyword>
<accession>A0A445EEU4</accession>
<dbReference type="PANTHER" id="PTHR47165:SF4">
    <property type="entry name" value="OS03G0429900 PROTEIN"/>
    <property type="match status" value="1"/>
</dbReference>
<dbReference type="PANTHER" id="PTHR47165">
    <property type="entry name" value="OS03G0429900 PROTEIN"/>
    <property type="match status" value="1"/>
</dbReference>
<sequence length="224" mass="26316">MLGMNNRVDLVKKITPWRESWKVHVKVMKLWYHKNPTLDPSQNMLHMVLMDEKIQATIRDQLIPNFAMSLNEKDVYLMTHFTVVPDTGLNRMTKHRFRLLFQYKTFVVSVVSVRIPHSDLCFTSIDEIDQMTKDDDFLIDFVGIITGVRKERDVASYGKLIKAVVLEVFTDGKKVQCNVFGNTYDLLEYDNLQKYPRSLLIVLESFKIKVIEELKRQFKPPFLP</sequence>
<reference evidence="2 3" key="1">
    <citation type="submission" date="2019-01" db="EMBL/GenBank/DDBJ databases">
        <title>Sequencing of cultivated peanut Arachis hypogaea provides insights into genome evolution and oil improvement.</title>
        <authorList>
            <person name="Chen X."/>
        </authorList>
    </citation>
    <scope>NUCLEOTIDE SEQUENCE [LARGE SCALE GENOMIC DNA]</scope>
    <source>
        <strain evidence="3">cv. Fuhuasheng</strain>
        <tissue evidence="2">Leaves</tissue>
    </source>
</reference>